<gene>
    <name evidence="3" type="ORF">H6F99_22870</name>
</gene>
<evidence type="ECO:0000259" key="2">
    <source>
        <dbReference type="Pfam" id="PF14104"/>
    </source>
</evidence>
<dbReference type="InterPro" id="IPR047654">
    <property type="entry name" value="IS1634_transpos"/>
</dbReference>
<proteinExistence type="predicted"/>
<dbReference type="PANTHER" id="PTHR34614:SF2">
    <property type="entry name" value="TRANSPOSASE IS4-LIKE DOMAIN-CONTAINING PROTEIN"/>
    <property type="match status" value="1"/>
</dbReference>
<accession>A0ABR8C278</accession>
<dbReference type="InterPro" id="IPR025457">
    <property type="entry name" value="DUF4277"/>
</dbReference>
<dbReference type="Pfam" id="PF01609">
    <property type="entry name" value="DDE_Tnp_1"/>
    <property type="match status" value="1"/>
</dbReference>
<evidence type="ECO:0000313" key="3">
    <source>
        <dbReference type="EMBL" id="MBD2281011.1"/>
    </source>
</evidence>
<dbReference type="Proteomes" id="UP000606721">
    <property type="component" value="Unassembled WGS sequence"/>
</dbReference>
<feature type="domain" description="DUF4277" evidence="2">
    <location>
        <begin position="1"/>
        <end position="58"/>
    </location>
</feature>
<keyword evidence="4" id="KW-1185">Reference proteome</keyword>
<dbReference type="InterPro" id="IPR002559">
    <property type="entry name" value="Transposase_11"/>
</dbReference>
<dbReference type="PANTHER" id="PTHR34614">
    <property type="match status" value="1"/>
</dbReference>
<organism evidence="3 4">
    <name type="scientific">Aphanizomenon flos-aquae FACHB-1040</name>
    <dbReference type="NCBI Taxonomy" id="2692887"/>
    <lineage>
        <taxon>Bacteria</taxon>
        <taxon>Bacillati</taxon>
        <taxon>Cyanobacteriota</taxon>
        <taxon>Cyanophyceae</taxon>
        <taxon>Nostocales</taxon>
        <taxon>Aphanizomenonaceae</taxon>
        <taxon>Aphanizomenon</taxon>
    </lineage>
</organism>
<comment type="caution">
    <text evidence="3">The sequence shown here is derived from an EMBL/GenBank/DDBJ whole genome shotgun (WGS) entry which is preliminary data.</text>
</comment>
<sequence>MGFITAPLYLFSQFFIGKATEHLIGVGVEAEHLNDSRLGRVLDQLYEYGVSLLFLKIACAMAKCFGIKISNAHIDGTSLSVHGKYLKSVEGEQSSAEDAEDILSLEEELEPVAININHGYSRDHRPDLKQFTLSLLTTGVEGIPLFMQVGDGNELDQNAFPKMIQEFQSQWLGEQPEVYVMDAAFYTEKNLKQCSESINWISRVPLTIKAAQELTQILLPEQFIKSNLYEKHSFCAVCSEYAGVKQRWIIVESELRRDADLNTEK</sequence>
<dbReference type="Pfam" id="PF14104">
    <property type="entry name" value="DUF4277"/>
    <property type="match status" value="1"/>
</dbReference>
<dbReference type="EMBL" id="JACJQT010000085">
    <property type="protein sequence ID" value="MBD2281011.1"/>
    <property type="molecule type" value="Genomic_DNA"/>
</dbReference>
<evidence type="ECO:0000259" key="1">
    <source>
        <dbReference type="Pfam" id="PF01609"/>
    </source>
</evidence>
<name>A0ABR8C278_APHFL</name>
<evidence type="ECO:0000313" key="4">
    <source>
        <dbReference type="Proteomes" id="UP000606721"/>
    </source>
</evidence>
<reference evidence="3 4" key="1">
    <citation type="journal article" date="2020" name="ISME J.">
        <title>Comparative genomics reveals insights into cyanobacterial evolution and habitat adaptation.</title>
        <authorList>
            <person name="Chen M.Y."/>
            <person name="Teng W.K."/>
            <person name="Zhao L."/>
            <person name="Hu C.X."/>
            <person name="Zhou Y.K."/>
            <person name="Han B.P."/>
            <person name="Song L.R."/>
            <person name="Shu W.S."/>
        </authorList>
    </citation>
    <scope>NUCLEOTIDE SEQUENCE [LARGE SCALE GENOMIC DNA]</scope>
    <source>
        <strain evidence="3 4">FACHB-1040</strain>
    </source>
</reference>
<protein>
    <submittedName>
        <fullName evidence="3">IS1634 family transposase</fullName>
    </submittedName>
</protein>
<dbReference type="NCBIfam" id="NF033559">
    <property type="entry name" value="transpos_IS1634"/>
    <property type="match status" value="1"/>
</dbReference>
<dbReference type="RefSeq" id="WP_190384320.1">
    <property type="nucleotide sequence ID" value="NZ_JACJQT010000085.1"/>
</dbReference>
<feature type="domain" description="Transposase IS4-like" evidence="1">
    <location>
        <begin position="74"/>
        <end position="211"/>
    </location>
</feature>